<keyword evidence="2" id="KW-0812">Transmembrane</keyword>
<keyword evidence="2" id="KW-0472">Membrane</keyword>
<feature type="transmembrane region" description="Helical" evidence="2">
    <location>
        <begin position="94"/>
        <end position="111"/>
    </location>
</feature>
<dbReference type="AlphaFoldDB" id="A0A7X5ZPJ2"/>
<accession>A0A7X5ZPJ2</accession>
<proteinExistence type="predicted"/>
<feature type="transmembrane region" description="Helical" evidence="2">
    <location>
        <begin position="68"/>
        <end position="87"/>
    </location>
</feature>
<evidence type="ECO:0000313" key="4">
    <source>
        <dbReference type="Proteomes" id="UP000545493"/>
    </source>
</evidence>
<organism evidence="3 4">
    <name type="scientific">Saccharomonospora amisosensis</name>
    <dbReference type="NCBI Taxonomy" id="1128677"/>
    <lineage>
        <taxon>Bacteria</taxon>
        <taxon>Bacillati</taxon>
        <taxon>Actinomycetota</taxon>
        <taxon>Actinomycetes</taxon>
        <taxon>Pseudonocardiales</taxon>
        <taxon>Pseudonocardiaceae</taxon>
        <taxon>Saccharomonospora</taxon>
    </lineage>
</organism>
<evidence type="ECO:0000313" key="3">
    <source>
        <dbReference type="EMBL" id="NIJ10782.1"/>
    </source>
</evidence>
<dbReference type="EMBL" id="JAAOYM010000001">
    <property type="protein sequence ID" value="NIJ10782.1"/>
    <property type="molecule type" value="Genomic_DNA"/>
</dbReference>
<feature type="transmembrane region" description="Helical" evidence="2">
    <location>
        <begin position="28"/>
        <end position="48"/>
    </location>
</feature>
<evidence type="ECO:0008006" key="5">
    <source>
        <dbReference type="Google" id="ProtNLM"/>
    </source>
</evidence>
<evidence type="ECO:0000256" key="2">
    <source>
        <dbReference type="SAM" id="Phobius"/>
    </source>
</evidence>
<feature type="region of interest" description="Disordered" evidence="1">
    <location>
        <begin position="149"/>
        <end position="175"/>
    </location>
</feature>
<evidence type="ECO:0000256" key="1">
    <source>
        <dbReference type="SAM" id="MobiDB-lite"/>
    </source>
</evidence>
<keyword evidence="4" id="KW-1185">Reference proteome</keyword>
<dbReference type="RefSeq" id="WP_208415570.1">
    <property type="nucleotide sequence ID" value="NZ_JAAOYM010000001.1"/>
</dbReference>
<keyword evidence="2" id="KW-1133">Transmembrane helix</keyword>
<gene>
    <name evidence="3" type="ORF">FHU38_001126</name>
</gene>
<reference evidence="3 4" key="1">
    <citation type="submission" date="2020-03" db="EMBL/GenBank/DDBJ databases">
        <title>Sequencing the genomes of 1000 actinobacteria strains.</title>
        <authorList>
            <person name="Klenk H.-P."/>
        </authorList>
    </citation>
    <scope>NUCLEOTIDE SEQUENCE [LARGE SCALE GENOMIC DNA]</scope>
    <source>
        <strain evidence="3 4">DSM 45685</strain>
    </source>
</reference>
<feature type="transmembrane region" description="Helical" evidence="2">
    <location>
        <begin position="117"/>
        <end position="135"/>
    </location>
</feature>
<dbReference type="Proteomes" id="UP000545493">
    <property type="component" value="Unassembled WGS sequence"/>
</dbReference>
<protein>
    <recommendedName>
        <fullName evidence="5">Integral membrane protein</fullName>
    </recommendedName>
</protein>
<name>A0A7X5ZPJ2_9PSEU</name>
<sequence>MVLTHGHLTGGPQPVPIRDKISPAPREVRLAGAITVLPGLALLAIGVVLTVDSGGEAAAPGNNIYAEIAYYAVLAAGVLAVATGLLLGKTWARSPALVVGLLLVGIGWYAAGPSAQPGYGVPIMLAGAAVVVLLFRRASRAWVLGMREGETEEEAARRGGAAGRAAARDQDEDQP</sequence>
<comment type="caution">
    <text evidence="3">The sequence shown here is derived from an EMBL/GenBank/DDBJ whole genome shotgun (WGS) entry which is preliminary data.</text>
</comment>